<evidence type="ECO:0000313" key="2">
    <source>
        <dbReference type="EMBL" id="GAB1310734.1"/>
    </source>
</evidence>
<feature type="compositionally biased region" description="Acidic residues" evidence="1">
    <location>
        <begin position="138"/>
        <end position="175"/>
    </location>
</feature>
<protein>
    <submittedName>
        <fullName evidence="2">Uncharacterized protein</fullName>
    </submittedName>
</protein>
<comment type="caution">
    <text evidence="2">The sequence shown here is derived from an EMBL/GenBank/DDBJ whole genome shotgun (WGS) entry which is preliminary data.</text>
</comment>
<feature type="compositionally biased region" description="Basic and acidic residues" evidence="1">
    <location>
        <begin position="125"/>
        <end position="137"/>
    </location>
</feature>
<reference evidence="2 3" key="1">
    <citation type="submission" date="2024-09" db="EMBL/GenBank/DDBJ databases">
        <title>Itraconazole resistance in Madurella fahalii resulting from another homologue of gene encoding cytochrome P450 14-alpha sterol demethylase (CYP51).</title>
        <authorList>
            <person name="Yoshioka I."/>
            <person name="Fahal A.H."/>
            <person name="Kaneko S."/>
            <person name="Yaguchi T."/>
        </authorList>
    </citation>
    <scope>NUCLEOTIDE SEQUENCE [LARGE SCALE GENOMIC DNA]</scope>
    <source>
        <strain evidence="2 3">IFM 68171</strain>
    </source>
</reference>
<name>A0ABQ0FZ14_9PEZI</name>
<proteinExistence type="predicted"/>
<evidence type="ECO:0000313" key="3">
    <source>
        <dbReference type="Proteomes" id="UP001628179"/>
    </source>
</evidence>
<dbReference type="EMBL" id="BAAFSV010000001">
    <property type="protein sequence ID" value="GAB1310734.1"/>
    <property type="molecule type" value="Genomic_DNA"/>
</dbReference>
<dbReference type="Proteomes" id="UP001628179">
    <property type="component" value="Unassembled WGS sequence"/>
</dbReference>
<feature type="region of interest" description="Disordered" evidence="1">
    <location>
        <begin position="125"/>
        <end position="175"/>
    </location>
</feature>
<gene>
    <name evidence="2" type="ORF">MFIFM68171_00944</name>
</gene>
<evidence type="ECO:0000256" key="1">
    <source>
        <dbReference type="SAM" id="MobiDB-lite"/>
    </source>
</evidence>
<dbReference type="RefSeq" id="XP_070912467.1">
    <property type="nucleotide sequence ID" value="XM_071056366.1"/>
</dbReference>
<accession>A0ABQ0FZ14</accession>
<dbReference type="GeneID" id="98171689"/>
<keyword evidence="3" id="KW-1185">Reference proteome</keyword>
<organism evidence="2 3">
    <name type="scientific">Madurella fahalii</name>
    <dbReference type="NCBI Taxonomy" id="1157608"/>
    <lineage>
        <taxon>Eukaryota</taxon>
        <taxon>Fungi</taxon>
        <taxon>Dikarya</taxon>
        <taxon>Ascomycota</taxon>
        <taxon>Pezizomycotina</taxon>
        <taxon>Sordariomycetes</taxon>
        <taxon>Sordariomycetidae</taxon>
        <taxon>Sordariales</taxon>
        <taxon>Sordariales incertae sedis</taxon>
        <taxon>Madurella</taxon>
    </lineage>
</organism>
<sequence length="175" mass="20342">MSSQDGQEARPAKRKKTVRFSDDVELFANRDEDPAPGTGALDGAAREIDRMLAVLKDEDDEIKEVKRRIRPLMYTDEITNPWRKRELKRLLEFCAEDRDVAEISVLMDRSMSSVYFALSRILKESEDVEQASRARGEWEEEEEKEEEEEEGEKEEAVAEDDEGNEDENDDYEEES</sequence>